<keyword evidence="5" id="KW-0430">Lectin</keyword>
<dbReference type="GO" id="GO:0042806">
    <property type="term" value="F:fucose binding"/>
    <property type="evidence" value="ECO:0007669"/>
    <property type="project" value="UniProtKB-ARBA"/>
</dbReference>
<evidence type="ECO:0000256" key="2">
    <source>
        <dbReference type="ARBA" id="ARBA00010147"/>
    </source>
</evidence>
<reference evidence="10" key="2">
    <citation type="submission" date="2025-09" db="UniProtKB">
        <authorList>
            <consortium name="Ensembl"/>
        </authorList>
    </citation>
    <scope>IDENTIFICATION</scope>
</reference>
<evidence type="ECO:0000313" key="10">
    <source>
        <dbReference type="Ensembl" id="ENSGMOP00000031085.1"/>
    </source>
</evidence>
<dbReference type="SMART" id="SM00607">
    <property type="entry name" value="FTP"/>
    <property type="match status" value="2"/>
</dbReference>
<evidence type="ECO:0000256" key="6">
    <source>
        <dbReference type="ARBA" id="ARBA00022837"/>
    </source>
</evidence>
<evidence type="ECO:0000256" key="1">
    <source>
        <dbReference type="ARBA" id="ARBA00002219"/>
    </source>
</evidence>
<evidence type="ECO:0000256" key="8">
    <source>
        <dbReference type="SAM" id="SignalP"/>
    </source>
</evidence>
<dbReference type="Pfam" id="PF22633">
    <property type="entry name" value="F5_F8_type_C_2"/>
    <property type="match status" value="2"/>
</dbReference>
<evidence type="ECO:0000256" key="3">
    <source>
        <dbReference type="ARBA" id="ARBA00011233"/>
    </source>
</evidence>
<evidence type="ECO:0000313" key="11">
    <source>
        <dbReference type="Proteomes" id="UP000694546"/>
    </source>
</evidence>
<protein>
    <recommendedName>
        <fullName evidence="9">Fucolectin tachylectin-4 pentraxin-1 domain-containing protein</fullName>
    </recommendedName>
</protein>
<dbReference type="InterPro" id="IPR008979">
    <property type="entry name" value="Galactose-bd-like_sf"/>
</dbReference>
<comment type="similarity">
    <text evidence="2">Belongs to the fucolectin family.</text>
</comment>
<evidence type="ECO:0000256" key="4">
    <source>
        <dbReference type="ARBA" id="ARBA00022723"/>
    </source>
</evidence>
<keyword evidence="6" id="KW-0106">Calcium</keyword>
<keyword evidence="8" id="KW-0732">Signal</keyword>
<keyword evidence="4" id="KW-0479">Metal-binding</keyword>
<dbReference type="GeneTree" id="ENSGT01060000248575"/>
<dbReference type="GO" id="GO:0001868">
    <property type="term" value="P:regulation of complement activation, lectin pathway"/>
    <property type="evidence" value="ECO:0007669"/>
    <property type="project" value="UniProtKB-ARBA"/>
</dbReference>
<dbReference type="AlphaFoldDB" id="A0A8C5AG28"/>
<dbReference type="Ensembl" id="ENSGMOT00000048529.1">
    <property type="protein sequence ID" value="ENSGMOP00000031085.1"/>
    <property type="gene ID" value="ENSGMOG00000024588.1"/>
</dbReference>
<comment type="function">
    <text evidence="1">Acts as a defensive agent. Recognizes blood group fucosylated oligosaccharides including A, B, H and Lewis B-type antigens. Does not recognize Lewis A antigen and has low affinity for monovalent haptens.</text>
</comment>
<dbReference type="GO" id="GO:0010185">
    <property type="term" value="P:regulation of cellular defense response"/>
    <property type="evidence" value="ECO:0007669"/>
    <property type="project" value="UniProtKB-ARBA"/>
</dbReference>
<organism evidence="10 11">
    <name type="scientific">Gadus morhua</name>
    <name type="common">Atlantic cod</name>
    <dbReference type="NCBI Taxonomy" id="8049"/>
    <lineage>
        <taxon>Eukaryota</taxon>
        <taxon>Metazoa</taxon>
        <taxon>Chordata</taxon>
        <taxon>Craniata</taxon>
        <taxon>Vertebrata</taxon>
        <taxon>Euteleostomi</taxon>
        <taxon>Actinopterygii</taxon>
        <taxon>Neopterygii</taxon>
        <taxon>Teleostei</taxon>
        <taxon>Neoteleostei</taxon>
        <taxon>Acanthomorphata</taxon>
        <taxon>Zeiogadaria</taxon>
        <taxon>Gadariae</taxon>
        <taxon>Gadiformes</taxon>
        <taxon>Gadoidei</taxon>
        <taxon>Gadidae</taxon>
        <taxon>Gadus</taxon>
    </lineage>
</organism>
<name>A0A8C5AG28_GADMO</name>
<feature type="chain" id="PRO_5047277001" description="Fucolectin tachylectin-4 pentraxin-1 domain-containing protein" evidence="8">
    <location>
        <begin position="29"/>
        <end position="325"/>
    </location>
</feature>
<dbReference type="Proteomes" id="UP000694546">
    <property type="component" value="Chromosome 4"/>
</dbReference>
<dbReference type="InterPro" id="IPR006585">
    <property type="entry name" value="FTP1"/>
</dbReference>
<dbReference type="GO" id="GO:0046872">
    <property type="term" value="F:metal ion binding"/>
    <property type="evidence" value="ECO:0007669"/>
    <property type="project" value="UniProtKB-KW"/>
</dbReference>
<keyword evidence="7" id="KW-1015">Disulfide bond</keyword>
<accession>A0A8C5AG28</accession>
<dbReference type="InterPro" id="IPR051941">
    <property type="entry name" value="BG_Antigen-Binding_Lectin"/>
</dbReference>
<sequence length="325" mass="36027">MTEDATLFSIAALHTALFLESVWLTASSIAVPLRGAAVQSSTASGWTAGRAIDGSCSSGTDSCTHTSEMDNPWWRLQLDGVYRVSVIEITNRNVARDRLDGVEIHIGNSLVNNGNDNPRCAIIHDVPDSLTQTVHCWGMEGMYVNFYKPFNTTALTLCEVKVYGGRNPFYQSNIDVPLRGAAVQSSTYLGWIAGQAIDGSCSPDGKDRCSYTGQMDNPWWRLQLDGVYRVSVIEITNMYSTRKWLDGVEIHIGNSLVNNGNDNPRCAIIHDVPDGLTQTVHCWGMEGVYVNFYKPFNTTYLMLCEVKVSSVLRFDCDHPFLFGEK</sequence>
<keyword evidence="11" id="KW-1185">Reference proteome</keyword>
<feature type="signal peptide" evidence="8">
    <location>
        <begin position="1"/>
        <end position="28"/>
    </location>
</feature>
<dbReference type="SUPFAM" id="SSF49785">
    <property type="entry name" value="Galactose-binding domain-like"/>
    <property type="match status" value="2"/>
</dbReference>
<dbReference type="Gene3D" id="2.60.120.260">
    <property type="entry name" value="Galactose-binding domain-like"/>
    <property type="match status" value="2"/>
</dbReference>
<evidence type="ECO:0000256" key="5">
    <source>
        <dbReference type="ARBA" id="ARBA00022734"/>
    </source>
</evidence>
<proteinExistence type="inferred from homology"/>
<feature type="domain" description="Fucolectin tachylectin-4 pentraxin-1" evidence="9">
    <location>
        <begin position="173"/>
        <end position="315"/>
    </location>
</feature>
<feature type="domain" description="Fucolectin tachylectin-4 pentraxin-1" evidence="9">
    <location>
        <begin position="28"/>
        <end position="170"/>
    </location>
</feature>
<dbReference type="PANTHER" id="PTHR45713">
    <property type="entry name" value="FTP DOMAIN-CONTAINING PROTEIN"/>
    <property type="match status" value="1"/>
</dbReference>
<reference evidence="10" key="1">
    <citation type="submission" date="2025-08" db="UniProtKB">
        <authorList>
            <consortium name="Ensembl"/>
        </authorList>
    </citation>
    <scope>IDENTIFICATION</scope>
</reference>
<dbReference type="PANTHER" id="PTHR45713:SF6">
    <property type="entry name" value="F5_8 TYPE C DOMAIN-CONTAINING PROTEIN"/>
    <property type="match status" value="1"/>
</dbReference>
<evidence type="ECO:0000256" key="7">
    <source>
        <dbReference type="ARBA" id="ARBA00023157"/>
    </source>
</evidence>
<evidence type="ECO:0000259" key="9">
    <source>
        <dbReference type="SMART" id="SM00607"/>
    </source>
</evidence>
<comment type="subunit">
    <text evidence="3">Homotrimer.</text>
</comment>